<evidence type="ECO:0000256" key="7">
    <source>
        <dbReference type="ARBA" id="ARBA00022614"/>
    </source>
</evidence>
<dbReference type="InterPro" id="IPR000372">
    <property type="entry name" value="LRRNT"/>
</dbReference>
<evidence type="ECO:0000256" key="3">
    <source>
        <dbReference type="ARBA" id="ARBA00011719"/>
    </source>
</evidence>
<evidence type="ECO:0000256" key="13">
    <source>
        <dbReference type="SAM" id="SignalP"/>
    </source>
</evidence>
<dbReference type="InterPro" id="IPR032675">
    <property type="entry name" value="LRR_dom_sf"/>
</dbReference>
<reference evidence="15" key="2">
    <citation type="submission" date="2025-09" db="UniProtKB">
        <authorList>
            <consortium name="Ensembl"/>
        </authorList>
    </citation>
    <scope>IDENTIFICATION</scope>
</reference>
<evidence type="ECO:0000256" key="5">
    <source>
        <dbReference type="ARBA" id="ARBA00022525"/>
    </source>
</evidence>
<accession>A0A8C5F7N3</accession>
<dbReference type="Pfam" id="PF00560">
    <property type="entry name" value="LRR_1"/>
    <property type="match status" value="1"/>
</dbReference>
<keyword evidence="9 13" id="KW-0732">Signal</keyword>
<dbReference type="SMART" id="SM00013">
    <property type="entry name" value="LRRNT"/>
    <property type="match status" value="1"/>
</dbReference>
<dbReference type="PANTHER" id="PTHR45712">
    <property type="entry name" value="AGAP008170-PA"/>
    <property type="match status" value="1"/>
</dbReference>
<dbReference type="PANTHER" id="PTHR45712:SF6">
    <property type="entry name" value="LUMICAN"/>
    <property type="match status" value="1"/>
</dbReference>
<evidence type="ECO:0000256" key="8">
    <source>
        <dbReference type="ARBA" id="ARBA00022641"/>
    </source>
</evidence>
<dbReference type="Pfam" id="PF01462">
    <property type="entry name" value="LRRNT"/>
    <property type="match status" value="1"/>
</dbReference>
<dbReference type="InterPro" id="IPR050333">
    <property type="entry name" value="SLRP"/>
</dbReference>
<dbReference type="AlphaFoldDB" id="A0A8C5F7N3"/>
<evidence type="ECO:0000313" key="15">
    <source>
        <dbReference type="Ensembl" id="ENSGMOP00000013570.2"/>
    </source>
</evidence>
<evidence type="ECO:0000256" key="6">
    <source>
        <dbReference type="ARBA" id="ARBA00022530"/>
    </source>
</evidence>
<dbReference type="OMA" id="TCAQECE"/>
<organism evidence="15 16">
    <name type="scientific">Gadus morhua</name>
    <name type="common">Atlantic cod</name>
    <dbReference type="NCBI Taxonomy" id="8049"/>
    <lineage>
        <taxon>Eukaryota</taxon>
        <taxon>Metazoa</taxon>
        <taxon>Chordata</taxon>
        <taxon>Craniata</taxon>
        <taxon>Vertebrata</taxon>
        <taxon>Euteleostomi</taxon>
        <taxon>Actinopterygii</taxon>
        <taxon>Neopterygii</taxon>
        <taxon>Teleostei</taxon>
        <taxon>Neoteleostei</taxon>
        <taxon>Acanthomorphata</taxon>
        <taxon>Zeiogadaria</taxon>
        <taxon>Gadariae</taxon>
        <taxon>Gadiformes</taxon>
        <taxon>Gadoidei</taxon>
        <taxon>Gadidae</taxon>
        <taxon>Gadus</taxon>
    </lineage>
</organism>
<keyword evidence="10" id="KW-0677">Repeat</keyword>
<proteinExistence type="inferred from homology"/>
<dbReference type="SMART" id="SM00365">
    <property type="entry name" value="LRR_SD22"/>
    <property type="match status" value="5"/>
</dbReference>
<gene>
    <name evidence="15" type="primary">DCN</name>
    <name evidence="15" type="synonym">lum</name>
</gene>
<keyword evidence="11" id="KW-0654">Proteoglycan</keyword>
<feature type="signal peptide" evidence="13">
    <location>
        <begin position="1"/>
        <end position="16"/>
    </location>
</feature>
<dbReference type="Pfam" id="PF13855">
    <property type="entry name" value="LRR_8"/>
    <property type="match status" value="2"/>
</dbReference>
<dbReference type="SUPFAM" id="SSF52058">
    <property type="entry name" value="L domain-like"/>
    <property type="match status" value="1"/>
</dbReference>
<dbReference type="InterPro" id="IPR003591">
    <property type="entry name" value="Leu-rich_rpt_typical-subtyp"/>
</dbReference>
<keyword evidence="12" id="KW-0325">Glycoprotein</keyword>
<dbReference type="GO" id="GO:0005615">
    <property type="term" value="C:extracellular space"/>
    <property type="evidence" value="ECO:0007669"/>
    <property type="project" value="TreeGrafter"/>
</dbReference>
<protein>
    <recommendedName>
        <fullName evidence="4">Lumican</fullName>
    </recommendedName>
</protein>
<evidence type="ECO:0000313" key="16">
    <source>
        <dbReference type="Proteomes" id="UP000694546"/>
    </source>
</evidence>
<evidence type="ECO:0000256" key="10">
    <source>
        <dbReference type="ARBA" id="ARBA00022737"/>
    </source>
</evidence>
<evidence type="ECO:0000256" key="2">
    <source>
        <dbReference type="ARBA" id="ARBA00005818"/>
    </source>
</evidence>
<dbReference type="Proteomes" id="UP000694546">
    <property type="component" value="Chromosome 19"/>
</dbReference>
<comment type="subcellular location">
    <subcellularLocation>
        <location evidence="1">Secreted</location>
        <location evidence="1">Extracellular space</location>
        <location evidence="1">Extracellular matrix</location>
    </subcellularLocation>
</comment>
<dbReference type="KEGG" id="gmh:115531967"/>
<evidence type="ECO:0000256" key="1">
    <source>
        <dbReference type="ARBA" id="ARBA00004498"/>
    </source>
</evidence>
<keyword evidence="5" id="KW-0964">Secreted</keyword>
<name>A0A8C5F7N3_GADMO</name>
<keyword evidence="7" id="KW-0433">Leucine-rich repeat</keyword>
<feature type="chain" id="PRO_5047317072" description="Lumican" evidence="13">
    <location>
        <begin position="17"/>
        <end position="390"/>
    </location>
</feature>
<feature type="domain" description="LRRNT" evidence="14">
    <location>
        <begin position="60"/>
        <end position="92"/>
    </location>
</feature>
<dbReference type="SMART" id="SM00364">
    <property type="entry name" value="LRR_BAC"/>
    <property type="match status" value="5"/>
</dbReference>
<comment type="subunit">
    <text evidence="3">Binds to laminin.</text>
</comment>
<keyword evidence="6" id="KW-0272">Extracellular matrix</keyword>
<dbReference type="GeneTree" id="ENSGT00940000158382"/>
<evidence type="ECO:0000259" key="14">
    <source>
        <dbReference type="SMART" id="SM00013"/>
    </source>
</evidence>
<evidence type="ECO:0000256" key="12">
    <source>
        <dbReference type="ARBA" id="ARBA00023180"/>
    </source>
</evidence>
<dbReference type="Gene3D" id="3.80.10.10">
    <property type="entry name" value="Ribonuclease Inhibitor"/>
    <property type="match status" value="2"/>
</dbReference>
<evidence type="ECO:0000256" key="4">
    <source>
        <dbReference type="ARBA" id="ARBA00013370"/>
    </source>
</evidence>
<reference evidence="15" key="1">
    <citation type="submission" date="2025-08" db="UniProtKB">
        <authorList>
            <consortium name="Ensembl"/>
        </authorList>
    </citation>
    <scope>IDENTIFICATION</scope>
</reference>
<sequence length="390" mass="43220">MRSAGLSLLLVTACWALPFRQSGFMDFMMEDEPGSGHEAFPGPTVPDVAGPVAGPAAGPMCPFRCQCHLRVTQCSDLGLTEIPKEIPAETTMLDLQNNKITEIKENDFKNLKGLHYLYLQNNQIDEIKAGVLDNVTAELRWLIMDNNLLTNSKVAKGTIDKLSALEKLYLSDNQLTEPIIPSSKALEELKIMNNKLTKFPSGQLNNKENLTSVNLQHNELTSEAVSGAFKGAKRLLSLDVSHNKLKKLPTGIPNSLEILYADYNDIDSVAGGYLNKLPALKYLRISHNKLVDSGIPAGVFNVSTLVELDLSFNKLQSIPEINEQLQQLYLQANEISKFDLMSFCKYVGPINYSHLKHLRLDGNNLTQASMPIESVNCLREASEILFNENS</sequence>
<comment type="similarity">
    <text evidence="2">Belongs to the small leucine-rich proteoglycan (SLRP) family. SLRP class II subfamily.</text>
</comment>
<dbReference type="CTD" id="4060"/>
<dbReference type="Ensembl" id="ENSGMOT00000013928.2">
    <property type="protein sequence ID" value="ENSGMOP00000013570.2"/>
    <property type="gene ID" value="ENSGMOG00000012684.2"/>
</dbReference>
<evidence type="ECO:0000256" key="9">
    <source>
        <dbReference type="ARBA" id="ARBA00022729"/>
    </source>
</evidence>
<dbReference type="PROSITE" id="PS51450">
    <property type="entry name" value="LRR"/>
    <property type="match status" value="1"/>
</dbReference>
<dbReference type="SMART" id="SM00369">
    <property type="entry name" value="LRR_TYP"/>
    <property type="match status" value="6"/>
</dbReference>
<evidence type="ECO:0000256" key="11">
    <source>
        <dbReference type="ARBA" id="ARBA00022974"/>
    </source>
</evidence>
<dbReference type="InterPro" id="IPR001611">
    <property type="entry name" value="Leu-rich_rpt"/>
</dbReference>
<keyword evidence="16" id="KW-1185">Reference proteome</keyword>
<keyword evidence="8" id="KW-0765">Sulfation</keyword>